<dbReference type="EMBL" id="JBKBDE010000011">
    <property type="protein sequence ID" value="MFN6554130.1"/>
    <property type="molecule type" value="Genomic_DNA"/>
</dbReference>
<dbReference type="Pfam" id="PF21833">
    <property type="entry name" value="DUF6893"/>
    <property type="match status" value="1"/>
</dbReference>
<keyword evidence="1" id="KW-1133">Transmembrane helix</keyword>
<keyword evidence="3" id="KW-1185">Reference proteome</keyword>
<dbReference type="Proteomes" id="UP001635817">
    <property type="component" value="Unassembled WGS sequence"/>
</dbReference>
<feature type="transmembrane region" description="Helical" evidence="1">
    <location>
        <begin position="6"/>
        <end position="28"/>
    </location>
</feature>
<evidence type="ECO:0000313" key="2">
    <source>
        <dbReference type="EMBL" id="MFN6554130.1"/>
    </source>
</evidence>
<sequence>MEVVGWIAVIAVAAVALAGVVVGVRSIPDARRYLKMRRM</sequence>
<dbReference type="InterPro" id="IPR054188">
    <property type="entry name" value="DUF6893"/>
</dbReference>
<keyword evidence="1" id="KW-0812">Transmembrane</keyword>
<proteinExistence type="predicted"/>
<accession>A0ABW9M3B0</accession>
<organism evidence="2 3">
    <name type="scientific">Mycolicibacterium septicum</name>
    <dbReference type="NCBI Taxonomy" id="98668"/>
    <lineage>
        <taxon>Bacteria</taxon>
        <taxon>Bacillati</taxon>
        <taxon>Actinomycetota</taxon>
        <taxon>Actinomycetes</taxon>
        <taxon>Mycobacteriales</taxon>
        <taxon>Mycobacteriaceae</taxon>
        <taxon>Mycolicibacterium</taxon>
    </lineage>
</organism>
<comment type="caution">
    <text evidence="2">The sequence shown here is derived from an EMBL/GenBank/DDBJ whole genome shotgun (WGS) entry which is preliminary data.</text>
</comment>
<evidence type="ECO:0000313" key="3">
    <source>
        <dbReference type="Proteomes" id="UP001635817"/>
    </source>
</evidence>
<name>A0ABW9M3B0_9MYCO</name>
<protein>
    <submittedName>
        <fullName evidence="2">DUF6893 family small protein</fullName>
    </submittedName>
</protein>
<dbReference type="RefSeq" id="WP_110917949.1">
    <property type="nucleotide sequence ID" value="NZ_JBKBDE010000011.1"/>
</dbReference>
<gene>
    <name evidence="2" type="ORF">ACK4CP_27320</name>
</gene>
<reference evidence="2 3" key="1">
    <citation type="submission" date="2024-12" db="EMBL/GenBank/DDBJ databases">
        <title>The coexistence of Mycolicibacterium septicum and Mycolicibacterium nivoides in clinical samples.</title>
        <authorList>
            <person name="Wang C."/>
            <person name="Feng Y."/>
            <person name="Zong Z."/>
        </authorList>
    </citation>
    <scope>NUCLEOTIDE SEQUENCE [LARGE SCALE GENOMIC DNA]</scope>
    <source>
        <strain evidence="2 3">120310</strain>
    </source>
</reference>
<keyword evidence="1" id="KW-0472">Membrane</keyword>
<evidence type="ECO:0000256" key="1">
    <source>
        <dbReference type="SAM" id="Phobius"/>
    </source>
</evidence>